<keyword evidence="2" id="KW-1185">Reference proteome</keyword>
<dbReference type="InterPro" id="IPR036412">
    <property type="entry name" value="HAD-like_sf"/>
</dbReference>
<dbReference type="SFLD" id="SFLDG01129">
    <property type="entry name" value="C1.5:_HAD__Beta-PGM__Phosphata"/>
    <property type="match status" value="1"/>
</dbReference>
<dbReference type="InterPro" id="IPR006439">
    <property type="entry name" value="HAD-SF_hydro_IA"/>
</dbReference>
<dbReference type="RefSeq" id="WP_145856154.1">
    <property type="nucleotide sequence ID" value="NZ_RPFW01000004.1"/>
</dbReference>
<comment type="caution">
    <text evidence="1">The sequence shown here is derived from an EMBL/GenBank/DDBJ whole genome shotgun (WGS) entry which is preliminary data.</text>
</comment>
<organism evidence="1 2">
    <name type="scientific">Trebonia kvetii</name>
    <dbReference type="NCBI Taxonomy" id="2480626"/>
    <lineage>
        <taxon>Bacteria</taxon>
        <taxon>Bacillati</taxon>
        <taxon>Actinomycetota</taxon>
        <taxon>Actinomycetes</taxon>
        <taxon>Streptosporangiales</taxon>
        <taxon>Treboniaceae</taxon>
        <taxon>Trebonia</taxon>
    </lineage>
</organism>
<dbReference type="OrthoDB" id="9795007at2"/>
<keyword evidence="1" id="KW-0378">Hydrolase</keyword>
<sequence>MTRVVHACLIDVYDTILVSQFVPRTKELIEPLGLPLDDWLAEWETMREDRDRGRMTVAASFAQTLRALGVEPKPELVEELSRRDAELVLSYTRLCDDTVPFLNWLRSRGIRTALVSNCADTTRPHLDYLGVTPLVDALVLSCEIGSMKPFPEMYVTALDDLGVAAVDAVFIDDQPTFCVGAQAVGVRPIQIARGAESGYVSQWDFPVVHSLFEAQSLL</sequence>
<reference evidence="1 2" key="1">
    <citation type="submission" date="2018-11" db="EMBL/GenBank/DDBJ databases">
        <title>Trebonia kvetii gen.nov., sp.nov., a novel acidophilic actinobacterium, and proposal of the new actinobacterial family Treboniaceae fam. nov.</title>
        <authorList>
            <person name="Rapoport D."/>
            <person name="Sagova-Mareckova M."/>
            <person name="Sedlacek I."/>
            <person name="Provaznik J."/>
            <person name="Kralova S."/>
            <person name="Pavlinic D."/>
            <person name="Benes V."/>
            <person name="Kopecky J."/>
        </authorList>
    </citation>
    <scope>NUCLEOTIDE SEQUENCE [LARGE SCALE GENOMIC DNA]</scope>
    <source>
        <strain evidence="1 2">15Tr583</strain>
    </source>
</reference>
<accession>A0A6P2BWE1</accession>
<dbReference type="InterPro" id="IPR023214">
    <property type="entry name" value="HAD_sf"/>
</dbReference>
<dbReference type="EMBL" id="RPFW01000004">
    <property type="protein sequence ID" value="TVZ03412.1"/>
    <property type="molecule type" value="Genomic_DNA"/>
</dbReference>
<dbReference type="Proteomes" id="UP000460272">
    <property type="component" value="Unassembled WGS sequence"/>
</dbReference>
<dbReference type="SFLD" id="SFLDS00003">
    <property type="entry name" value="Haloacid_Dehalogenase"/>
    <property type="match status" value="1"/>
</dbReference>
<dbReference type="GO" id="GO:0016787">
    <property type="term" value="F:hydrolase activity"/>
    <property type="evidence" value="ECO:0007669"/>
    <property type="project" value="UniProtKB-KW"/>
</dbReference>
<dbReference type="Pfam" id="PF00702">
    <property type="entry name" value="Hydrolase"/>
    <property type="match status" value="1"/>
</dbReference>
<evidence type="ECO:0000313" key="1">
    <source>
        <dbReference type="EMBL" id="TVZ03412.1"/>
    </source>
</evidence>
<protein>
    <submittedName>
        <fullName evidence="1">HAD family hydrolase</fullName>
    </submittedName>
</protein>
<dbReference type="Gene3D" id="3.40.50.1000">
    <property type="entry name" value="HAD superfamily/HAD-like"/>
    <property type="match status" value="1"/>
</dbReference>
<dbReference type="PANTHER" id="PTHR46649:SF4">
    <property type="entry name" value="HALOACID DEHALOGENASE-LIKE HYDROLASE (HAD) SUPERFAMILY PROTEIN"/>
    <property type="match status" value="1"/>
</dbReference>
<dbReference type="AlphaFoldDB" id="A0A6P2BWE1"/>
<name>A0A6P2BWE1_9ACTN</name>
<dbReference type="PANTHER" id="PTHR46649">
    <property type="match status" value="1"/>
</dbReference>
<dbReference type="NCBIfam" id="TIGR01509">
    <property type="entry name" value="HAD-SF-IA-v3"/>
    <property type="match status" value="1"/>
</dbReference>
<gene>
    <name evidence="1" type="ORF">EAS64_23740</name>
</gene>
<dbReference type="PRINTS" id="PR00413">
    <property type="entry name" value="HADHALOGNASE"/>
</dbReference>
<evidence type="ECO:0000313" key="2">
    <source>
        <dbReference type="Proteomes" id="UP000460272"/>
    </source>
</evidence>
<dbReference type="SUPFAM" id="SSF56784">
    <property type="entry name" value="HAD-like"/>
    <property type="match status" value="1"/>
</dbReference>
<proteinExistence type="predicted"/>